<reference evidence="2" key="1">
    <citation type="submission" date="2020-03" db="EMBL/GenBank/DDBJ databases">
        <title>A transcriptome and proteome of the tick Rhipicephalus microplus shaped by the genetic composition of its hosts and developmental stage.</title>
        <authorList>
            <person name="Garcia G.R."/>
            <person name="Ribeiro J.M.C."/>
            <person name="Maruyama S.R."/>
            <person name="Gardinasse L.G."/>
            <person name="Nelson K."/>
            <person name="Ferreira B.R."/>
            <person name="Andrade T.G."/>
            <person name="Santos I.K.F.M."/>
        </authorList>
    </citation>
    <scope>NUCLEOTIDE SEQUENCE</scope>
    <source>
        <strain evidence="2">NSGR</strain>
        <tissue evidence="2">Salivary glands</tissue>
    </source>
</reference>
<sequence>MRLTAYAMKHTLLFLASMVLVVVSQSMEECDKTTLLVGNGMCTEGPLPISPGQTLMLRCPCANVTCHDHMRRVTVTWC</sequence>
<accession>A0A6G5A7U8</accession>
<dbReference type="AlphaFoldDB" id="A0A6G5A7U8"/>
<protein>
    <submittedName>
        <fullName evidence="2">Putative kDa family member</fullName>
    </submittedName>
</protein>
<feature type="chain" id="PRO_5026160588" evidence="1">
    <location>
        <begin position="25"/>
        <end position="78"/>
    </location>
</feature>
<evidence type="ECO:0000313" key="2">
    <source>
        <dbReference type="EMBL" id="NIE46313.1"/>
    </source>
</evidence>
<feature type="signal peptide" evidence="1">
    <location>
        <begin position="1"/>
        <end position="24"/>
    </location>
</feature>
<name>A0A6G5A7U8_RHIMP</name>
<keyword evidence="1" id="KW-0732">Signal</keyword>
<proteinExistence type="predicted"/>
<organism evidence="2">
    <name type="scientific">Rhipicephalus microplus</name>
    <name type="common">Cattle tick</name>
    <name type="synonym">Boophilus microplus</name>
    <dbReference type="NCBI Taxonomy" id="6941"/>
    <lineage>
        <taxon>Eukaryota</taxon>
        <taxon>Metazoa</taxon>
        <taxon>Ecdysozoa</taxon>
        <taxon>Arthropoda</taxon>
        <taxon>Chelicerata</taxon>
        <taxon>Arachnida</taxon>
        <taxon>Acari</taxon>
        <taxon>Parasitiformes</taxon>
        <taxon>Ixodida</taxon>
        <taxon>Ixodoidea</taxon>
        <taxon>Ixodidae</taxon>
        <taxon>Rhipicephalinae</taxon>
        <taxon>Rhipicephalus</taxon>
        <taxon>Boophilus</taxon>
    </lineage>
</organism>
<evidence type="ECO:0000256" key="1">
    <source>
        <dbReference type="SAM" id="SignalP"/>
    </source>
</evidence>
<dbReference type="EMBL" id="GIKN01004040">
    <property type="protein sequence ID" value="NIE46313.1"/>
    <property type="molecule type" value="Transcribed_RNA"/>
</dbReference>